<dbReference type="EMBL" id="JBBPCC010000021">
    <property type="protein sequence ID" value="MEK8131481.1"/>
    <property type="molecule type" value="Genomic_DNA"/>
</dbReference>
<comment type="caution">
    <text evidence="1">The sequence shown here is derived from an EMBL/GenBank/DDBJ whole genome shotgun (WGS) entry which is preliminary data.</text>
</comment>
<dbReference type="Proteomes" id="UP001469365">
    <property type="component" value="Unassembled WGS sequence"/>
</dbReference>
<name>A0ABU9DRK2_9BACL</name>
<evidence type="ECO:0000313" key="2">
    <source>
        <dbReference type="Proteomes" id="UP001469365"/>
    </source>
</evidence>
<evidence type="ECO:0000313" key="1">
    <source>
        <dbReference type="EMBL" id="MEK8131481.1"/>
    </source>
</evidence>
<accession>A0ABU9DRK2</accession>
<keyword evidence="2" id="KW-1185">Reference proteome</keyword>
<sequence length="56" mass="6565">MTTAKGHQKQDHLSERQITLKMLYLATMDVLRKWTRQIQNRGQILLQLTVFHGEAS</sequence>
<organism evidence="1 2">
    <name type="scientific">Paenibacillus filicis</name>
    <dbReference type="NCBI Taxonomy" id="669464"/>
    <lineage>
        <taxon>Bacteria</taxon>
        <taxon>Bacillati</taxon>
        <taxon>Bacillota</taxon>
        <taxon>Bacilli</taxon>
        <taxon>Bacillales</taxon>
        <taxon>Paenibacillaceae</taxon>
        <taxon>Paenibacillus</taxon>
    </lineage>
</organism>
<reference evidence="1 2" key="1">
    <citation type="submission" date="2024-04" db="EMBL/GenBank/DDBJ databases">
        <title>draft genome sequnece of Paenibacillus filicis.</title>
        <authorList>
            <person name="Kim D.-U."/>
        </authorList>
    </citation>
    <scope>NUCLEOTIDE SEQUENCE [LARGE SCALE GENOMIC DNA]</scope>
    <source>
        <strain evidence="1 2">KACC14197</strain>
    </source>
</reference>
<gene>
    <name evidence="1" type="ORF">WMW72_26585</name>
</gene>
<proteinExistence type="predicted"/>
<protein>
    <submittedName>
        <fullName evidence="1">Uncharacterized protein</fullName>
    </submittedName>
</protein>